<evidence type="ECO:0000256" key="7">
    <source>
        <dbReference type="ARBA" id="ARBA00023136"/>
    </source>
</evidence>
<dbReference type="InterPro" id="IPR013583">
    <property type="entry name" value="MCTP_C"/>
</dbReference>
<dbReference type="AlphaFoldDB" id="A0AAN8VTU7"/>
<feature type="domain" description="C2" evidence="9">
    <location>
        <begin position="418"/>
        <end position="549"/>
    </location>
</feature>
<feature type="transmembrane region" description="Helical" evidence="8">
    <location>
        <begin position="849"/>
        <end position="882"/>
    </location>
</feature>
<evidence type="ECO:0000313" key="10">
    <source>
        <dbReference type="EMBL" id="KAK6937699.1"/>
    </source>
</evidence>
<dbReference type="CDD" id="cd04022">
    <property type="entry name" value="C2A_MCTP_PRT_plant"/>
    <property type="match status" value="1"/>
</dbReference>
<dbReference type="SMART" id="SM00239">
    <property type="entry name" value="C2"/>
    <property type="match status" value="4"/>
</dbReference>
<keyword evidence="11" id="KW-1185">Reference proteome</keyword>
<gene>
    <name evidence="10" type="ORF">RJ641_031207</name>
</gene>
<dbReference type="Proteomes" id="UP001370490">
    <property type="component" value="Unassembled WGS sequence"/>
</dbReference>
<dbReference type="GO" id="GO:0016020">
    <property type="term" value="C:membrane"/>
    <property type="evidence" value="ECO:0007669"/>
    <property type="project" value="UniProtKB-SubCell"/>
</dbReference>
<keyword evidence="3 8" id="KW-0812">Transmembrane</keyword>
<name>A0AAN8VTU7_9MAGN</name>
<evidence type="ECO:0000259" key="9">
    <source>
        <dbReference type="PROSITE" id="PS50004"/>
    </source>
</evidence>
<dbReference type="InterPro" id="IPR047258">
    <property type="entry name" value="C2C_MCTP_PRT_plant"/>
</dbReference>
<feature type="domain" description="C2" evidence="9">
    <location>
        <begin position="590"/>
        <end position="720"/>
    </location>
</feature>
<feature type="domain" description="C2" evidence="9">
    <location>
        <begin position="259"/>
        <end position="376"/>
    </location>
</feature>
<dbReference type="CDD" id="cd08379">
    <property type="entry name" value="C2D_MCTP_PRT_plant"/>
    <property type="match status" value="1"/>
</dbReference>
<evidence type="ECO:0000256" key="5">
    <source>
        <dbReference type="ARBA" id="ARBA00022837"/>
    </source>
</evidence>
<comment type="caution">
    <text evidence="10">The sequence shown here is derived from an EMBL/GenBank/DDBJ whole genome shotgun (WGS) entry which is preliminary data.</text>
</comment>
<dbReference type="EMBL" id="JBAMMX010000006">
    <property type="protein sequence ID" value="KAK6937699.1"/>
    <property type="molecule type" value="Genomic_DNA"/>
</dbReference>
<evidence type="ECO:0000256" key="8">
    <source>
        <dbReference type="SAM" id="Phobius"/>
    </source>
</evidence>
<dbReference type="InterPro" id="IPR047259">
    <property type="entry name" value="QUIRKY-like"/>
</dbReference>
<reference evidence="10 11" key="1">
    <citation type="submission" date="2023-12" db="EMBL/GenBank/DDBJ databases">
        <title>A high-quality genome assembly for Dillenia turbinata (Dilleniales).</title>
        <authorList>
            <person name="Chanderbali A."/>
        </authorList>
    </citation>
    <scope>NUCLEOTIDE SEQUENCE [LARGE SCALE GENOMIC DNA]</scope>
    <source>
        <strain evidence="10">LSX21</strain>
        <tissue evidence="10">Leaf</tissue>
    </source>
</reference>
<dbReference type="InterPro" id="IPR000008">
    <property type="entry name" value="C2_dom"/>
</dbReference>
<dbReference type="FunFam" id="2.60.40.150:FF:000090">
    <property type="entry name" value="C2 domain-containing protein"/>
    <property type="match status" value="1"/>
</dbReference>
<evidence type="ECO:0000313" key="11">
    <source>
        <dbReference type="Proteomes" id="UP001370490"/>
    </source>
</evidence>
<sequence>MNNTSSTATTKEKLVVEIISAHNLMPKDGEGSSSPFVEVEFDKQRLRTQVKFKDLNPVWNQKLVFHINNLADLPYKTIEVNVFNEKRSSNSRNFLGKVLISGSSIGTEGEELSERCYTLDKRSLFSHIRGEISLKLYLSTKEEVKEVNGNNVLSSLKKNKKLQKQSIPISSVQQNQQQNQIMDDTQKQNQQIQQNLKPVEPKTGEIKPVVIAAAPSPATASCGGGGVPGGGGGVLIGLSQNVSNEFGLKETNPSLGGGSQNKDKTSSTYDLVEQMQYLYVRVVKAREISIFGVGSDVLADVKLGNYRGITRRVSCNNHGFEWDQVFAFSKDCIQSSMVEIFVKEKEKDEFLGRVWFDLNEVPRRVPPDSQLAPQWYRMEDKKGEKVKAGEIMVSIWFGTQADEAFAEAWHSKAANVHFDGLCSIKSKVYLSPKLWYLRLSIIEAQDLVAGDKGSSTSMLRFPEFFAKAQVGNQVLRTRISPAAANRSLCNPFWNESLMFVVAEPFEDYLLITVEDRVAPGREEVVGRVLFPVSAIERRLDDKQVVSRWFNLDGGFGSSSDSKNVARFGSRIHIRASLDGGYHVLDEATMYSSDLRPTAKQLWNPHIGVLEMGILGATNLMPMKIKEGKGGVVDAYCVAKYGQKWVRTRTVVDSLSPKWNEQYTWEVFDPCTVVTIGVFDNCRVDKSAAVAGGGGGRDTRIGKVRIRLSTLEAGKVYTHSYPLLMLHTSGIKKMGELHLAVRFSCANVGNMLHMYSLPLLPKMHYVNPLSVNQLDCLRYQAMHVVAARLSRAEPPLGREVVEYMLDHDSHMWSMRRSKANFFRLMKVVSGLVAMSWWVESMRNWHKPVYSTLFVVFFLVLVLLPELIIPMVLVSMATVGIWRYRSRPRHPPHMDTRLSHAESVYPDELDEEFDSFPTSRSAEVVRMRYDRLRSVAGRIQTVVGDMATQGERFQALLSWRDPRATFLFVTLCLFAAVGFYLVPTKVVVGLWGLYAMRPPRFRSKLPSRALSFFRRLPTKADSLL</sequence>
<dbReference type="Pfam" id="PF00168">
    <property type="entry name" value="C2"/>
    <property type="match status" value="4"/>
</dbReference>
<feature type="domain" description="C2" evidence="9">
    <location>
        <begin position="1"/>
        <end position="117"/>
    </location>
</feature>
<accession>A0AAN8VTU7</accession>
<keyword evidence="7 8" id="KW-0472">Membrane</keyword>
<dbReference type="PANTHER" id="PTHR31425">
    <property type="entry name" value="PHOSPHORIBOSYLANTHRANILATE TRANSFERASE ISOFORM 1"/>
    <property type="match status" value="1"/>
</dbReference>
<dbReference type="InterPro" id="IPR047257">
    <property type="entry name" value="C2B_MCTP_PRT_plant"/>
</dbReference>
<protein>
    <submittedName>
        <fullName evidence="10">C2 domain</fullName>
    </submittedName>
</protein>
<evidence type="ECO:0000256" key="1">
    <source>
        <dbReference type="ARBA" id="ARBA00004141"/>
    </source>
</evidence>
<dbReference type="Gene3D" id="2.60.40.150">
    <property type="entry name" value="C2 domain"/>
    <property type="match status" value="4"/>
</dbReference>
<feature type="transmembrane region" description="Helical" evidence="8">
    <location>
        <begin position="820"/>
        <end position="837"/>
    </location>
</feature>
<comment type="similarity">
    <text evidence="2">Belongs to the MCTP family.</text>
</comment>
<dbReference type="SUPFAM" id="SSF49562">
    <property type="entry name" value="C2 domain (Calcium/lipid-binding domain, CaLB)"/>
    <property type="match status" value="4"/>
</dbReference>
<dbReference type="CDD" id="cd04019">
    <property type="entry name" value="C2C_MCTP_PRT_plant"/>
    <property type="match status" value="1"/>
</dbReference>
<organism evidence="10 11">
    <name type="scientific">Dillenia turbinata</name>
    <dbReference type="NCBI Taxonomy" id="194707"/>
    <lineage>
        <taxon>Eukaryota</taxon>
        <taxon>Viridiplantae</taxon>
        <taxon>Streptophyta</taxon>
        <taxon>Embryophyta</taxon>
        <taxon>Tracheophyta</taxon>
        <taxon>Spermatophyta</taxon>
        <taxon>Magnoliopsida</taxon>
        <taxon>eudicotyledons</taxon>
        <taxon>Gunneridae</taxon>
        <taxon>Pentapetalae</taxon>
        <taxon>Dilleniales</taxon>
        <taxon>Dilleniaceae</taxon>
        <taxon>Dillenia</taxon>
    </lineage>
</organism>
<keyword evidence="6 8" id="KW-1133">Transmembrane helix</keyword>
<comment type="subcellular location">
    <subcellularLocation>
        <location evidence="1">Membrane</location>
        <topology evidence="1">Multi-pass membrane protein</topology>
    </subcellularLocation>
</comment>
<keyword evidence="5" id="KW-0106">Calcium</keyword>
<dbReference type="InterPro" id="IPR035892">
    <property type="entry name" value="C2_domain_sf"/>
</dbReference>
<evidence type="ECO:0000256" key="4">
    <source>
        <dbReference type="ARBA" id="ARBA00022737"/>
    </source>
</evidence>
<dbReference type="CDD" id="cd08378">
    <property type="entry name" value="C2B_MCTP_PRT_plant"/>
    <property type="match status" value="1"/>
</dbReference>
<evidence type="ECO:0000256" key="3">
    <source>
        <dbReference type="ARBA" id="ARBA00022692"/>
    </source>
</evidence>
<dbReference type="PROSITE" id="PS50004">
    <property type="entry name" value="C2"/>
    <property type="match status" value="4"/>
</dbReference>
<dbReference type="InterPro" id="IPR047255">
    <property type="entry name" value="C2D_MCTP_PRT_plant"/>
</dbReference>
<evidence type="ECO:0000256" key="2">
    <source>
        <dbReference type="ARBA" id="ARBA00007923"/>
    </source>
</evidence>
<evidence type="ECO:0000256" key="6">
    <source>
        <dbReference type="ARBA" id="ARBA00022989"/>
    </source>
</evidence>
<proteinExistence type="inferred from homology"/>
<dbReference type="Pfam" id="PF08372">
    <property type="entry name" value="PRT_C"/>
    <property type="match status" value="1"/>
</dbReference>
<dbReference type="PANTHER" id="PTHR31425:SF48">
    <property type="entry name" value="MULTIPLE C2 DOMAIN AND TRANSMEMBRANE REGION PROTEIN 10"/>
    <property type="match status" value="1"/>
</dbReference>
<keyword evidence="4" id="KW-0677">Repeat</keyword>
<feature type="transmembrane region" description="Helical" evidence="8">
    <location>
        <begin position="964"/>
        <end position="992"/>
    </location>
</feature>